<evidence type="ECO:0000313" key="1">
    <source>
        <dbReference type="EMBL" id="CDW20960.1"/>
    </source>
</evidence>
<proteinExistence type="predicted"/>
<sequence>MRNCFSVLTIASSMDSCKESNVLGSHLLDSISETPHTLVSKAIGQARSPHLVFPKEKGINNGSSSVINQSIFQNLNGTTLKKKDLKKS</sequence>
<dbReference type="AlphaFoldDB" id="A0A0K2T597"/>
<accession>A0A0K2T597</accession>
<protein>
    <submittedName>
        <fullName evidence="1">Uncharacterized protein</fullName>
    </submittedName>
</protein>
<reference evidence="1" key="1">
    <citation type="submission" date="2014-05" db="EMBL/GenBank/DDBJ databases">
        <authorList>
            <person name="Chronopoulou M."/>
        </authorList>
    </citation>
    <scope>NUCLEOTIDE SEQUENCE</scope>
    <source>
        <tissue evidence="1">Whole organism</tissue>
    </source>
</reference>
<organism evidence="1">
    <name type="scientific">Lepeophtheirus salmonis</name>
    <name type="common">Salmon louse</name>
    <name type="synonym">Caligus salmonis</name>
    <dbReference type="NCBI Taxonomy" id="72036"/>
    <lineage>
        <taxon>Eukaryota</taxon>
        <taxon>Metazoa</taxon>
        <taxon>Ecdysozoa</taxon>
        <taxon>Arthropoda</taxon>
        <taxon>Crustacea</taxon>
        <taxon>Multicrustacea</taxon>
        <taxon>Hexanauplia</taxon>
        <taxon>Copepoda</taxon>
        <taxon>Siphonostomatoida</taxon>
        <taxon>Caligidae</taxon>
        <taxon>Lepeophtheirus</taxon>
    </lineage>
</organism>
<dbReference type="EMBL" id="HACA01003599">
    <property type="protein sequence ID" value="CDW20960.1"/>
    <property type="molecule type" value="Transcribed_RNA"/>
</dbReference>
<name>A0A0K2T597_LEPSM</name>